<evidence type="ECO:0000259" key="3">
    <source>
        <dbReference type="Pfam" id="PF02233"/>
    </source>
</evidence>
<protein>
    <submittedName>
        <fullName evidence="4">NAD synthetase</fullName>
    </submittedName>
</protein>
<name>A0A3B8WKP2_MARNT</name>
<dbReference type="Pfam" id="PF02233">
    <property type="entry name" value="PNTB"/>
    <property type="match status" value="1"/>
</dbReference>
<keyword evidence="2" id="KW-0812">Transmembrane</keyword>
<proteinExistence type="predicted"/>
<gene>
    <name evidence="4" type="ORF">DCF82_14740</name>
</gene>
<dbReference type="Proteomes" id="UP000261325">
    <property type="component" value="Unassembled WGS sequence"/>
</dbReference>
<dbReference type="PANTHER" id="PTHR44758">
    <property type="entry name" value="NAD(P) TRANSHYDROGENASE SUBUNIT BETA"/>
    <property type="match status" value="1"/>
</dbReference>
<organism evidence="4 5">
    <name type="scientific">Marinobacter nauticus</name>
    <name type="common">Marinobacter hydrocarbonoclasticus</name>
    <name type="synonym">Marinobacter aquaeolei</name>
    <dbReference type="NCBI Taxonomy" id="2743"/>
    <lineage>
        <taxon>Bacteria</taxon>
        <taxon>Pseudomonadati</taxon>
        <taxon>Pseudomonadota</taxon>
        <taxon>Gammaproteobacteria</taxon>
        <taxon>Pseudomonadales</taxon>
        <taxon>Marinobacteraceae</taxon>
        <taxon>Marinobacter</taxon>
    </lineage>
</organism>
<dbReference type="AlphaFoldDB" id="A0A3B8WKP2"/>
<feature type="transmembrane region" description="Helical" evidence="2">
    <location>
        <begin position="35"/>
        <end position="50"/>
    </location>
</feature>
<reference evidence="4 5" key="1">
    <citation type="journal article" date="2018" name="Nat. Biotechnol.">
        <title>A standardized bacterial taxonomy based on genome phylogeny substantially revises the tree of life.</title>
        <authorList>
            <person name="Parks D.H."/>
            <person name="Chuvochina M."/>
            <person name="Waite D.W."/>
            <person name="Rinke C."/>
            <person name="Skarshewski A."/>
            <person name="Chaumeil P.A."/>
            <person name="Hugenholtz P."/>
        </authorList>
    </citation>
    <scope>NUCLEOTIDE SEQUENCE [LARGE SCALE GENOMIC DNA]</scope>
    <source>
        <strain evidence="4">UBA9049</strain>
    </source>
</reference>
<keyword evidence="2" id="KW-1133">Transmembrane helix</keyword>
<feature type="domain" description="NADP transhydrogenase beta-like" evidence="3">
    <location>
        <begin position="6"/>
        <end position="95"/>
    </location>
</feature>
<dbReference type="PANTHER" id="PTHR44758:SF1">
    <property type="entry name" value="NAD(P) TRANSHYDROGENASE SUBUNIT BETA"/>
    <property type="match status" value="1"/>
</dbReference>
<dbReference type="EMBL" id="DLYI01000196">
    <property type="protein sequence ID" value="HAC29050.1"/>
    <property type="molecule type" value="Genomic_DNA"/>
</dbReference>
<feature type="non-terminal residue" evidence="4">
    <location>
        <position position="99"/>
    </location>
</feature>
<keyword evidence="1" id="KW-0520">NAD</keyword>
<sequence length="99" mass="10122">MFALINLSYLAAAVCFILGIKGMTRPKTAVRGNQLAAIGMLIAVVAALLHQEIISYAAIIAGMLLGGSIGVWLAKRTATTEMPELVASLNGIGGGGPRA</sequence>
<feature type="transmembrane region" description="Helical" evidence="2">
    <location>
        <begin position="56"/>
        <end position="74"/>
    </location>
</feature>
<keyword evidence="2" id="KW-0472">Membrane</keyword>
<evidence type="ECO:0000256" key="1">
    <source>
        <dbReference type="ARBA" id="ARBA00023027"/>
    </source>
</evidence>
<feature type="transmembrane region" description="Helical" evidence="2">
    <location>
        <begin position="6"/>
        <end position="23"/>
    </location>
</feature>
<comment type="caution">
    <text evidence="4">The sequence shown here is derived from an EMBL/GenBank/DDBJ whole genome shotgun (WGS) entry which is preliminary data.</text>
</comment>
<evidence type="ECO:0000313" key="5">
    <source>
        <dbReference type="Proteomes" id="UP000261325"/>
    </source>
</evidence>
<evidence type="ECO:0000313" key="4">
    <source>
        <dbReference type="EMBL" id="HAC29050.1"/>
    </source>
</evidence>
<accession>A0A3B8WKP2</accession>
<dbReference type="InterPro" id="IPR034300">
    <property type="entry name" value="PNTB-like"/>
</dbReference>
<evidence type="ECO:0000256" key="2">
    <source>
        <dbReference type="SAM" id="Phobius"/>
    </source>
</evidence>